<evidence type="ECO:0000256" key="2">
    <source>
        <dbReference type="SAM" id="MobiDB-lite"/>
    </source>
</evidence>
<evidence type="ECO:0000313" key="4">
    <source>
        <dbReference type="Proteomes" id="UP001516023"/>
    </source>
</evidence>
<dbReference type="Proteomes" id="UP001516023">
    <property type="component" value="Unassembled WGS sequence"/>
</dbReference>
<name>A0ABD3QEX5_9STRA</name>
<evidence type="ECO:0000313" key="3">
    <source>
        <dbReference type="EMBL" id="KAL3798682.1"/>
    </source>
</evidence>
<feature type="region of interest" description="Disordered" evidence="2">
    <location>
        <begin position="434"/>
        <end position="485"/>
    </location>
</feature>
<feature type="compositionally biased region" description="Acidic residues" evidence="2">
    <location>
        <begin position="444"/>
        <end position="473"/>
    </location>
</feature>
<comment type="caution">
    <text evidence="3">The sequence shown here is derived from an EMBL/GenBank/DDBJ whole genome shotgun (WGS) entry which is preliminary data.</text>
</comment>
<proteinExistence type="predicted"/>
<feature type="region of interest" description="Disordered" evidence="2">
    <location>
        <begin position="163"/>
        <end position="309"/>
    </location>
</feature>
<dbReference type="EMBL" id="JABMIG020000044">
    <property type="protein sequence ID" value="KAL3798682.1"/>
    <property type="molecule type" value="Genomic_DNA"/>
</dbReference>
<feature type="compositionally biased region" description="Acidic residues" evidence="2">
    <location>
        <begin position="184"/>
        <end position="195"/>
    </location>
</feature>
<feature type="compositionally biased region" description="Basic and acidic residues" evidence="2">
    <location>
        <begin position="196"/>
        <end position="224"/>
    </location>
</feature>
<sequence>MLRRLRSRDSNDDDAHREAIHRAVPFAAAAAHRDMANNNNNNEGEDGEERDPLSQLVQRLRREYATNFGSLLSSSTSSSSHHHASGSFSMRPSDLDRARYFLEATAGNVGLASWLYWEDYLTSNSGAAAAAAATGGGDAWNRPSAAASAPAAASGEFHVHSHLEELKPSTSEGEGAKRKRGDDPTEEPEDKEDDNDAHQDDDQDDNDRKPPSKKSKLSDDESRRHALRTARAKFYTDAATHNHHHRSNNEPTNANDPAPPPPNDDEEAKPHNPPPPPHPQQQPPPNAAASPNVSQHQSKLHLEAPPPAASRRRWLHHPLDQLQQLGHNDAIINNNDNNNVNVPFGQADLNNLEDLLLQYHRQPPPPPPPRHDNNNNNNDEEAQPMAAPWNLLPPGAHPRLSDLLSRWLLQGRPLNEEESRILVQALGEMPVAALGGAAGGAGGGDDDGGGDDGDDEEDDNDEEEYDGSDDNDENPSGGESVASFDWNEPIVNEMEEDAPQRLGRLREQAELLGMREQRDARVRAIGQNVPIVNNRMVQDAPQRLETLERLRAQAERLLLREQRELARLRDLDHNEAIVNMREEDAPQRLERLRAQRERSRLIMNRIQAQRSRWEHYQRFLLRGENENAAAVGGARPWARNDGGASISDDDNDASVPVFREMIENRGGTAKAFVGKRKKDEELDVAADSLFRRENEDDDSSSVISEDSTIDVNEFFNPADKSVHPMDILWARTGGENDDGSDDEEMTTFIPLSWLRTGFVLSECGNGLAVASPSDEEWDIVRRSHPQIIRDGPLKLIKGLFPYHCKGLSALLSVVTAMLYSGASIRGSTVTCDADLIPFDELTPEQRKEEFPKRLVEALSALIFIAAQSMSARCANALAAMDRQHARRRKKHVLTQEEEDEFTLSRLQMQKRVGQCRVCSWEPDTANNDAPIFPQGRDPKDVRVHSSLTNIQDIRSYVKSHLRSFTEPGGCALFLETIARCHGSAYFERMFDSQGKGEKASEDSKVALVGCKCKETLRYLEKRSKDKTLPEGMPDEHDCIRVELLSLLLTGQARSNYQNWNADSLGIGLLRIDKESVVGTRLLRPLKPIWVCLGDFGYSTLVLDRKGFIGNEKSVDVPGKAFTLAHWDCWGGERTTMTVIPYLYDLPSTSDSIPTIISDREDESKRTVTQSIVMKMEEERKRDSGNPWGGSDIYHGSSTTHDVEPITDEELQSIKFHPEDEKFYPKEYRRWRYSFGNDDNWISFYRLRGRQKLIAEMKLAPRICVLVRTRWPLATVRDFSPVNKFPIV</sequence>
<evidence type="ECO:0000256" key="1">
    <source>
        <dbReference type="SAM" id="Coils"/>
    </source>
</evidence>
<reference evidence="3 4" key="1">
    <citation type="journal article" date="2020" name="G3 (Bethesda)">
        <title>Improved Reference Genome for Cyclotella cryptica CCMP332, a Model for Cell Wall Morphogenesis, Salinity Adaptation, and Lipid Production in Diatoms (Bacillariophyta).</title>
        <authorList>
            <person name="Roberts W.R."/>
            <person name="Downey K.M."/>
            <person name="Ruck E.C."/>
            <person name="Traller J.C."/>
            <person name="Alverson A.J."/>
        </authorList>
    </citation>
    <scope>NUCLEOTIDE SEQUENCE [LARGE SCALE GENOMIC DNA]</scope>
    <source>
        <strain evidence="3 4">CCMP332</strain>
    </source>
</reference>
<feature type="compositionally biased region" description="Basic and acidic residues" evidence="2">
    <location>
        <begin position="174"/>
        <end position="183"/>
    </location>
</feature>
<protein>
    <submittedName>
        <fullName evidence="3">Uncharacterized protein</fullName>
    </submittedName>
</protein>
<keyword evidence="4" id="KW-1185">Reference proteome</keyword>
<dbReference type="PANTHER" id="PTHR35711">
    <property type="entry name" value="EXPRESSED PROTEIN"/>
    <property type="match status" value="1"/>
</dbReference>
<feature type="region of interest" description="Disordered" evidence="2">
    <location>
        <begin position="358"/>
        <end position="393"/>
    </location>
</feature>
<feature type="region of interest" description="Disordered" evidence="2">
    <location>
        <begin position="632"/>
        <end position="652"/>
    </location>
</feature>
<keyword evidence="1" id="KW-0175">Coiled coil</keyword>
<gene>
    <name evidence="3" type="ORF">HJC23_004433</name>
</gene>
<accession>A0ABD3QEX5</accession>
<dbReference type="PANTHER" id="PTHR35711:SF1">
    <property type="entry name" value="ECTODERMAL, ISOFORM F"/>
    <property type="match status" value="1"/>
</dbReference>
<feature type="coiled-coil region" evidence="1">
    <location>
        <begin position="544"/>
        <end position="609"/>
    </location>
</feature>
<feature type="compositionally biased region" description="Pro residues" evidence="2">
    <location>
        <begin position="271"/>
        <end position="286"/>
    </location>
</feature>
<organism evidence="3 4">
    <name type="scientific">Cyclotella cryptica</name>
    <dbReference type="NCBI Taxonomy" id="29204"/>
    <lineage>
        <taxon>Eukaryota</taxon>
        <taxon>Sar</taxon>
        <taxon>Stramenopiles</taxon>
        <taxon>Ochrophyta</taxon>
        <taxon>Bacillariophyta</taxon>
        <taxon>Coscinodiscophyceae</taxon>
        <taxon>Thalassiosirophycidae</taxon>
        <taxon>Stephanodiscales</taxon>
        <taxon>Stephanodiscaceae</taxon>
        <taxon>Cyclotella</taxon>
    </lineage>
</organism>